<dbReference type="Gene3D" id="2.70.170.10">
    <property type="entry name" value="Neurotransmitter-gated ion-channel ligand-binding domain"/>
    <property type="match status" value="2"/>
</dbReference>
<keyword evidence="3 11" id="KW-0813">Transport</keyword>
<proteinExistence type="inferred from homology"/>
<dbReference type="PANTHER" id="PTHR18945">
    <property type="entry name" value="NEUROTRANSMITTER GATED ION CHANNEL"/>
    <property type="match status" value="1"/>
</dbReference>
<dbReference type="SUPFAM" id="SSF63712">
    <property type="entry name" value="Nicotinic receptor ligand binding domain-like"/>
    <property type="match status" value="2"/>
</dbReference>
<feature type="domain" description="Neurotransmitter-gated ion-channel ligand-binding" evidence="12">
    <location>
        <begin position="43"/>
        <end position="211"/>
    </location>
</feature>
<feature type="domain" description="Neurotransmitter-gated ion-channel transmembrane" evidence="13">
    <location>
        <begin position="248"/>
        <end position="351"/>
    </location>
</feature>
<feature type="transmembrane region" description="Helical" evidence="11">
    <location>
        <begin position="248"/>
        <end position="267"/>
    </location>
</feature>
<evidence type="ECO:0000256" key="9">
    <source>
        <dbReference type="ARBA" id="ARBA00023136"/>
    </source>
</evidence>
<dbReference type="NCBIfam" id="TIGR00860">
    <property type="entry name" value="LIC"/>
    <property type="match status" value="2"/>
</dbReference>
<evidence type="ECO:0000256" key="4">
    <source>
        <dbReference type="ARBA" id="ARBA00022475"/>
    </source>
</evidence>
<feature type="transmembrane region" description="Helical" evidence="11">
    <location>
        <begin position="306"/>
        <end position="328"/>
    </location>
</feature>
<feature type="transmembrane region" description="Helical" evidence="11">
    <location>
        <begin position="828"/>
        <end position="847"/>
    </location>
</feature>
<dbReference type="InterPro" id="IPR006201">
    <property type="entry name" value="Neur_channel"/>
</dbReference>
<dbReference type="CDD" id="cd18990">
    <property type="entry name" value="LGIC_ECD_GABAAR"/>
    <property type="match status" value="1"/>
</dbReference>
<keyword evidence="9 11" id="KW-0472">Membrane</keyword>
<feature type="transmembrane region" description="Helical" evidence="11">
    <location>
        <begin position="411"/>
        <end position="434"/>
    </location>
</feature>
<organism evidence="14 15">
    <name type="scientific">Saccoglossus kowalevskii</name>
    <name type="common">Acorn worm</name>
    <dbReference type="NCBI Taxonomy" id="10224"/>
    <lineage>
        <taxon>Eukaryota</taxon>
        <taxon>Metazoa</taxon>
        <taxon>Hemichordata</taxon>
        <taxon>Enteropneusta</taxon>
        <taxon>Harrimaniidae</taxon>
        <taxon>Saccoglossus</taxon>
    </lineage>
</organism>
<keyword evidence="10 11" id="KW-0407">Ion channel</keyword>
<keyword evidence="4" id="KW-1003">Cell membrane</keyword>
<evidence type="ECO:0000256" key="3">
    <source>
        <dbReference type="ARBA" id="ARBA00022448"/>
    </source>
</evidence>
<evidence type="ECO:0000256" key="8">
    <source>
        <dbReference type="ARBA" id="ARBA00023065"/>
    </source>
</evidence>
<dbReference type="SUPFAM" id="SSF90112">
    <property type="entry name" value="Neurotransmitter-gated ion-channel transmembrane pore"/>
    <property type="match status" value="2"/>
</dbReference>
<dbReference type="RefSeq" id="XP_006812447.1">
    <property type="nucleotide sequence ID" value="XM_006812384.1"/>
</dbReference>
<evidence type="ECO:0000256" key="11">
    <source>
        <dbReference type="RuleBase" id="RU000687"/>
    </source>
</evidence>
<accession>A0ABM0LXF6</accession>
<keyword evidence="14" id="KW-1185">Reference proteome</keyword>
<keyword evidence="7 11" id="KW-1133">Transmembrane helix</keyword>
<dbReference type="PRINTS" id="PR00252">
    <property type="entry name" value="NRIONCHANNEL"/>
</dbReference>
<protein>
    <submittedName>
        <fullName evidence="15">Uncharacterized protein LOC100367402</fullName>
    </submittedName>
</protein>
<evidence type="ECO:0000259" key="13">
    <source>
        <dbReference type="Pfam" id="PF02932"/>
    </source>
</evidence>
<evidence type="ECO:0000256" key="10">
    <source>
        <dbReference type="ARBA" id="ARBA00023303"/>
    </source>
</evidence>
<dbReference type="PROSITE" id="PS00236">
    <property type="entry name" value="NEUROTR_ION_CHANNEL"/>
    <property type="match status" value="2"/>
</dbReference>
<comment type="caution">
    <text evidence="11">Lacks conserved residue(s) required for the propagation of feature annotation.</text>
</comment>
<feature type="transmembrane region" description="Helical" evidence="11">
    <location>
        <begin position="717"/>
        <end position="739"/>
    </location>
</feature>
<evidence type="ECO:0000256" key="5">
    <source>
        <dbReference type="ARBA" id="ARBA00022692"/>
    </source>
</evidence>
<dbReference type="InterPro" id="IPR036719">
    <property type="entry name" value="Neuro-gated_channel_TM_sf"/>
</dbReference>
<dbReference type="GeneID" id="100367402"/>
<dbReference type="CDD" id="cd19049">
    <property type="entry name" value="LGIC_TM_anion"/>
    <property type="match status" value="2"/>
</dbReference>
<dbReference type="InterPro" id="IPR006202">
    <property type="entry name" value="Neur_chan_lig-bd"/>
</dbReference>
<sequence length="856" mass="98369">MTFAKIKHNKTVHYKNAHNSERPSFLAPCENNDLNSMFSDNRWRSYDHRLRPNFMGSPVVVTCFVWISSLHSVSEITMDYGVTMFLIERWTDPRLEFNGTEAIDLHSQSNLIDNIWTPDLYFVNEKEGRFHTVTVDNKQIRIYPNGTIIYDIRVSVTLSCSMHLHKFPMDKQSCGMQIETFGYTTKDVIIQWDETNPVYVAKDLELPQFSLGITNVSRCYTNYPLGDYGCLQIVFPLHRELTYYILETYAPSALLVILSWVSFWMHIDATPARASLGITTVLTLTTLSSGARDALPKVSYTKAIDVWMAGCSLFVFAALIEFATVNFLHRTAERSELAMVKKRLEMRDQYNSKKKAYSESVRDVRLSLIGERLALNGDSCNSHTANIYISDDYMEMRASYHRRKAQRMDKLARVVFPTAFLLFNAAYWAIYLVYSPRNLCGISKSNPDVLRRILNDSYDNQIRPNVTGPAISISVYMLLTSIHSISEISMDYGVTMFLTQEWIDPRLSFNGSDSVDLRSGSELEASLWTPDLYFVNVKKGELHEVTMTNKQIRVYPNGQVIYDIRASLTLICYMYLQRFPMDQQNCGIDLESFGYTTRDVMLQWHPNHSVILPQLVMPGFSLSVPDTSAIIQEYPMGQYSRLHCMFNLERELIFYIMEHYVPSFLLVILSWVSFWLSVDATPARASLGITTVLTLTTLSSGARVELPKVSYTKAIDVWMVVCSFFVFAALLEFAIASYFHKTGERRLVENRIKERLHILQSANISERNRSPSMGRHTMVTEMTNNGIGFYGSNHMAYETRLYMPQTETNVKSSHRKNLMKAAMTIDRLSRVLFPASFALFNIVYWPTYLRGYLHGV</sequence>
<dbReference type="Proteomes" id="UP000694865">
    <property type="component" value="Unplaced"/>
</dbReference>
<keyword evidence="5 11" id="KW-0812">Transmembrane</keyword>
<keyword evidence="8 11" id="KW-0406">Ion transport</keyword>
<keyword evidence="6" id="KW-0732">Signal</keyword>
<dbReference type="Pfam" id="PF02932">
    <property type="entry name" value="Neur_chan_memb"/>
    <property type="match status" value="2"/>
</dbReference>
<evidence type="ECO:0000256" key="6">
    <source>
        <dbReference type="ARBA" id="ARBA00022729"/>
    </source>
</evidence>
<dbReference type="Gene3D" id="1.20.58.390">
    <property type="entry name" value="Neurotransmitter-gated ion-channel transmembrane domain"/>
    <property type="match status" value="2"/>
</dbReference>
<reference evidence="15" key="1">
    <citation type="submission" date="2025-08" db="UniProtKB">
        <authorList>
            <consortium name="RefSeq"/>
        </authorList>
    </citation>
    <scope>IDENTIFICATION</scope>
    <source>
        <tissue evidence="15">Testes</tissue>
    </source>
</reference>
<comment type="similarity">
    <text evidence="11">Belongs to the ligand-gated ion channel (TC 1.A.9) family.</text>
</comment>
<dbReference type="Pfam" id="PF02931">
    <property type="entry name" value="Neur_chan_LBD"/>
    <property type="match status" value="2"/>
</dbReference>
<dbReference type="PRINTS" id="PR00253">
    <property type="entry name" value="GABAARECEPTR"/>
</dbReference>
<feature type="transmembrane region" description="Helical" evidence="11">
    <location>
        <begin position="685"/>
        <end position="702"/>
    </location>
</feature>
<dbReference type="InterPro" id="IPR006029">
    <property type="entry name" value="Neurotrans-gated_channel_TM"/>
</dbReference>
<evidence type="ECO:0000313" key="15">
    <source>
        <dbReference type="RefSeq" id="XP_006812447.1"/>
    </source>
</evidence>
<feature type="domain" description="Neurotransmitter-gated ion-channel transmembrane" evidence="13">
    <location>
        <begin position="660"/>
        <end position="768"/>
    </location>
</feature>
<feature type="domain" description="Neurotransmitter-gated ion-channel ligand-binding" evidence="12">
    <location>
        <begin position="449"/>
        <end position="651"/>
    </location>
</feature>
<dbReference type="InterPro" id="IPR036734">
    <property type="entry name" value="Neur_chan_lig-bd_sf"/>
</dbReference>
<dbReference type="InterPro" id="IPR006028">
    <property type="entry name" value="GABAA/Glycine_rcpt"/>
</dbReference>
<feature type="transmembrane region" description="Helical" evidence="11">
    <location>
        <begin position="660"/>
        <end position="678"/>
    </location>
</feature>
<evidence type="ECO:0000259" key="12">
    <source>
        <dbReference type="Pfam" id="PF02931"/>
    </source>
</evidence>
<evidence type="ECO:0000256" key="2">
    <source>
        <dbReference type="ARBA" id="ARBA00004236"/>
    </source>
</evidence>
<gene>
    <name evidence="15" type="primary">LOC100367402</name>
</gene>
<dbReference type="InterPro" id="IPR018000">
    <property type="entry name" value="Neurotransmitter_ion_chnl_CS"/>
</dbReference>
<name>A0ABM0LXF6_SACKO</name>
<evidence type="ECO:0000313" key="14">
    <source>
        <dbReference type="Proteomes" id="UP000694865"/>
    </source>
</evidence>
<evidence type="ECO:0000256" key="1">
    <source>
        <dbReference type="ARBA" id="ARBA00004141"/>
    </source>
</evidence>
<evidence type="ECO:0000256" key="7">
    <source>
        <dbReference type="ARBA" id="ARBA00022989"/>
    </source>
</evidence>
<dbReference type="InterPro" id="IPR038050">
    <property type="entry name" value="Neuro_actylchol_rec"/>
</dbReference>
<comment type="subcellular location">
    <subcellularLocation>
        <location evidence="2">Cell membrane</location>
    </subcellularLocation>
    <subcellularLocation>
        <location evidence="1">Membrane</location>
        <topology evidence="1">Multi-pass membrane protein</topology>
    </subcellularLocation>
</comment>